<organism evidence="1 2">
    <name type="scientific">Erysiphe neolycopersici</name>
    <dbReference type="NCBI Taxonomy" id="212602"/>
    <lineage>
        <taxon>Eukaryota</taxon>
        <taxon>Fungi</taxon>
        <taxon>Dikarya</taxon>
        <taxon>Ascomycota</taxon>
        <taxon>Pezizomycotina</taxon>
        <taxon>Leotiomycetes</taxon>
        <taxon>Erysiphales</taxon>
        <taxon>Erysiphaceae</taxon>
        <taxon>Erysiphe</taxon>
    </lineage>
</organism>
<evidence type="ECO:0000313" key="2">
    <source>
        <dbReference type="Proteomes" id="UP000286134"/>
    </source>
</evidence>
<keyword evidence="2" id="KW-1185">Reference proteome</keyword>
<reference evidence="1 2" key="1">
    <citation type="journal article" date="2018" name="BMC Genomics">
        <title>Comparative genome analyses reveal sequence features reflecting distinct modes of host-adaptation between dicot and monocot powdery mildew.</title>
        <authorList>
            <person name="Wu Y."/>
            <person name="Ma X."/>
            <person name="Pan Z."/>
            <person name="Kale S.D."/>
            <person name="Song Y."/>
            <person name="King H."/>
            <person name="Zhang Q."/>
            <person name="Presley C."/>
            <person name="Deng X."/>
            <person name="Wei C.I."/>
            <person name="Xiao S."/>
        </authorList>
    </citation>
    <scope>NUCLEOTIDE SEQUENCE [LARGE SCALE GENOMIC DNA]</scope>
    <source>
        <strain evidence="1">UMSG2</strain>
    </source>
</reference>
<protein>
    <submittedName>
        <fullName evidence="1">Uncharacterized protein</fullName>
    </submittedName>
</protein>
<gene>
    <name evidence="1" type="ORF">OnM2_012020</name>
</gene>
<proteinExistence type="predicted"/>
<sequence>MIEKAIDIFQRVLKKMIKDFSKWSQNVPQAVFEILIGFEPTGAIARNYLEYKRQALSATINLLEDILPG</sequence>
<dbReference type="Proteomes" id="UP000286134">
    <property type="component" value="Unassembled WGS sequence"/>
</dbReference>
<evidence type="ECO:0000313" key="1">
    <source>
        <dbReference type="EMBL" id="RKF65089.1"/>
    </source>
</evidence>
<dbReference type="AlphaFoldDB" id="A0A420I604"/>
<comment type="caution">
    <text evidence="1">The sequence shown here is derived from an EMBL/GenBank/DDBJ whole genome shotgun (WGS) entry which is preliminary data.</text>
</comment>
<name>A0A420I604_9PEZI</name>
<accession>A0A420I604</accession>
<dbReference type="EMBL" id="MCFK01001300">
    <property type="protein sequence ID" value="RKF65089.1"/>
    <property type="molecule type" value="Genomic_DNA"/>
</dbReference>